<dbReference type="Proteomes" id="UP001174136">
    <property type="component" value="Unassembled WGS sequence"/>
</dbReference>
<evidence type="ECO:0008006" key="4">
    <source>
        <dbReference type="Google" id="ProtNLM"/>
    </source>
</evidence>
<protein>
    <recommendedName>
        <fullName evidence="4">Endonuclease/exonuclease/phosphatase domain-containing protein</fullName>
    </recommendedName>
</protein>
<dbReference type="SUPFAM" id="SSF56219">
    <property type="entry name" value="DNase I-like"/>
    <property type="match status" value="1"/>
</dbReference>
<proteinExistence type="predicted"/>
<dbReference type="PANTHER" id="PTHR47510:SF3">
    <property type="entry name" value="ENDO_EXONUCLEASE_PHOSPHATASE DOMAIN-CONTAINING PROTEIN"/>
    <property type="match status" value="1"/>
</dbReference>
<feature type="compositionally biased region" description="Basic residues" evidence="1">
    <location>
        <begin position="14"/>
        <end position="23"/>
    </location>
</feature>
<dbReference type="PANTHER" id="PTHR47510">
    <property type="entry name" value="REVERSE TRANSCRIPTASE DOMAIN-CONTAINING PROTEIN"/>
    <property type="match status" value="1"/>
</dbReference>
<evidence type="ECO:0000313" key="3">
    <source>
        <dbReference type="Proteomes" id="UP001174136"/>
    </source>
</evidence>
<feature type="region of interest" description="Disordered" evidence="1">
    <location>
        <begin position="1"/>
        <end position="23"/>
    </location>
</feature>
<dbReference type="InterPro" id="IPR036691">
    <property type="entry name" value="Endo/exonu/phosph_ase_sf"/>
</dbReference>
<sequence length="225" mass="26196">MRHRGHACPGTTKPHIRGKGRNPRPRIWIDIRLTVAPRATAQQDPAITRKTRGGGCRTVVVRESLCTPDIELLCVSLRPFYLPREFPQIFLTVVYIHPKANFDRALDIIFNLSHKLDLLSPDAPKFILGDFNNCPVKKCLRTYYQYVDWASDHNVVYLRPIYQRLLQREKPQERSIKVWNNDSIMALQGCFDCTNWDTFKCPDINEQVETISEFLCRHSPTHKNH</sequence>
<evidence type="ECO:0000313" key="2">
    <source>
        <dbReference type="EMBL" id="KAK0136692.1"/>
    </source>
</evidence>
<gene>
    <name evidence="2" type="ORF">N1851_027139</name>
</gene>
<reference evidence="2" key="1">
    <citation type="journal article" date="2023" name="Front. Mar. Sci.">
        <title>A new Merluccius polli reference genome to investigate the effects of global change in West African waters.</title>
        <authorList>
            <person name="Mateo J.L."/>
            <person name="Blanco-Fernandez C."/>
            <person name="Garcia-Vazquez E."/>
            <person name="Machado-Schiaffino G."/>
        </authorList>
    </citation>
    <scope>NUCLEOTIDE SEQUENCE</scope>
    <source>
        <strain evidence="2">C29</strain>
        <tissue evidence="2">Fin</tissue>
    </source>
</reference>
<comment type="caution">
    <text evidence="2">The sequence shown here is derived from an EMBL/GenBank/DDBJ whole genome shotgun (WGS) entry which is preliminary data.</text>
</comment>
<evidence type="ECO:0000256" key="1">
    <source>
        <dbReference type="SAM" id="MobiDB-lite"/>
    </source>
</evidence>
<organism evidence="2 3">
    <name type="scientific">Merluccius polli</name>
    <name type="common">Benguela hake</name>
    <name type="synonym">Merluccius cadenati</name>
    <dbReference type="NCBI Taxonomy" id="89951"/>
    <lineage>
        <taxon>Eukaryota</taxon>
        <taxon>Metazoa</taxon>
        <taxon>Chordata</taxon>
        <taxon>Craniata</taxon>
        <taxon>Vertebrata</taxon>
        <taxon>Euteleostomi</taxon>
        <taxon>Actinopterygii</taxon>
        <taxon>Neopterygii</taxon>
        <taxon>Teleostei</taxon>
        <taxon>Neoteleostei</taxon>
        <taxon>Acanthomorphata</taxon>
        <taxon>Zeiogadaria</taxon>
        <taxon>Gadariae</taxon>
        <taxon>Gadiformes</taxon>
        <taxon>Gadoidei</taxon>
        <taxon>Merlucciidae</taxon>
        <taxon>Merluccius</taxon>
    </lineage>
</organism>
<dbReference type="AlphaFoldDB" id="A0AA47MAM2"/>
<keyword evidence="3" id="KW-1185">Reference proteome</keyword>
<accession>A0AA47MAM2</accession>
<name>A0AA47MAM2_MERPO</name>
<dbReference type="EMBL" id="JAOPHQ010005132">
    <property type="protein sequence ID" value="KAK0136692.1"/>
    <property type="molecule type" value="Genomic_DNA"/>
</dbReference>